<evidence type="ECO:0000313" key="4">
    <source>
        <dbReference type="Proteomes" id="UP000276568"/>
    </source>
</evidence>
<keyword evidence="1" id="KW-0812">Transmembrane</keyword>
<proteinExistence type="predicted"/>
<evidence type="ECO:0000313" key="3">
    <source>
        <dbReference type="EMBL" id="RNM31410.1"/>
    </source>
</evidence>
<feature type="domain" description="VanZ-like" evidence="2">
    <location>
        <begin position="8"/>
        <end position="119"/>
    </location>
</feature>
<dbReference type="NCBIfam" id="NF037970">
    <property type="entry name" value="vanZ_1"/>
    <property type="match status" value="1"/>
</dbReference>
<evidence type="ECO:0000259" key="2">
    <source>
        <dbReference type="Pfam" id="PF04892"/>
    </source>
</evidence>
<dbReference type="Pfam" id="PF04892">
    <property type="entry name" value="VanZ"/>
    <property type="match status" value="1"/>
</dbReference>
<evidence type="ECO:0000256" key="1">
    <source>
        <dbReference type="SAM" id="Phobius"/>
    </source>
</evidence>
<dbReference type="EMBL" id="RJQC01000001">
    <property type="protein sequence ID" value="RNM31410.1"/>
    <property type="molecule type" value="Genomic_DNA"/>
</dbReference>
<name>A0A3N0I4G8_9FIRM</name>
<organism evidence="3 4">
    <name type="scientific">Absicoccus porci</name>
    <dbReference type="NCBI Taxonomy" id="2486576"/>
    <lineage>
        <taxon>Bacteria</taxon>
        <taxon>Bacillati</taxon>
        <taxon>Bacillota</taxon>
        <taxon>Erysipelotrichia</taxon>
        <taxon>Erysipelotrichales</taxon>
        <taxon>Erysipelotrichaceae</taxon>
        <taxon>Absicoccus</taxon>
    </lineage>
</organism>
<reference evidence="3 4" key="1">
    <citation type="submission" date="2018-11" db="EMBL/GenBank/DDBJ databases">
        <title>Clostridium sp. nov., a member of the family Erysipelotrichaceae isolated from pig faeces.</title>
        <authorList>
            <person name="Chang Y.-H."/>
        </authorList>
    </citation>
    <scope>NUCLEOTIDE SEQUENCE [LARGE SCALE GENOMIC DNA]</scope>
    <source>
        <strain evidence="3 4">YH-panp20</strain>
    </source>
</reference>
<keyword evidence="4" id="KW-1185">Reference proteome</keyword>
<dbReference type="OrthoDB" id="291892at2"/>
<feature type="transmembrane region" description="Helical" evidence="1">
    <location>
        <begin position="43"/>
        <end position="65"/>
    </location>
</feature>
<dbReference type="InterPro" id="IPR006976">
    <property type="entry name" value="VanZ-like"/>
</dbReference>
<keyword evidence="1" id="KW-1133">Transmembrane helix</keyword>
<dbReference type="RefSeq" id="WP_128519567.1">
    <property type="nucleotide sequence ID" value="NZ_JALFCT010000037.1"/>
</dbReference>
<gene>
    <name evidence="3" type="ORF">EDX97_02300</name>
</gene>
<sequence length="123" mass="14030">MRKLVWKLLSILVMILIFWFSNQNASASNLQSGWFYHLFHGHIQVWFIRKAAHMSIYALLAFCVYQAQEKPTIKTTLGIVILYACTDEFHQLFIPGRSGSPIDVGIDTLGALILLGLYKKLSK</sequence>
<dbReference type="Proteomes" id="UP000276568">
    <property type="component" value="Unassembled WGS sequence"/>
</dbReference>
<comment type="caution">
    <text evidence="3">The sequence shown here is derived from an EMBL/GenBank/DDBJ whole genome shotgun (WGS) entry which is preliminary data.</text>
</comment>
<accession>A0A3N0I4G8</accession>
<protein>
    <submittedName>
        <fullName evidence="3">VanZ family protein</fullName>
    </submittedName>
</protein>
<dbReference type="AlphaFoldDB" id="A0A3N0I4G8"/>
<keyword evidence="1" id="KW-0472">Membrane</keyword>